<keyword evidence="6 7" id="KW-0472">Membrane</keyword>
<evidence type="ECO:0000313" key="9">
    <source>
        <dbReference type="Proteomes" id="UP001499933"/>
    </source>
</evidence>
<keyword evidence="5 7" id="KW-0811">Translocation</keyword>
<reference evidence="8 9" key="1">
    <citation type="journal article" date="2019" name="Int. J. Syst. Evol. Microbiol.">
        <title>The Global Catalogue of Microorganisms (GCM) 10K type strain sequencing project: providing services to taxonomists for standard genome sequencing and annotation.</title>
        <authorList>
            <consortium name="The Broad Institute Genomics Platform"/>
            <consortium name="The Broad Institute Genome Sequencing Center for Infectious Disease"/>
            <person name="Wu L."/>
            <person name="Ma J."/>
        </authorList>
    </citation>
    <scope>NUCLEOTIDE SEQUENCE [LARGE SCALE GENOMIC DNA]</scope>
    <source>
        <strain evidence="8 9">JCM 14901</strain>
    </source>
</reference>
<feature type="transmembrane region" description="Helical" evidence="7">
    <location>
        <begin position="15"/>
        <end position="36"/>
    </location>
</feature>
<dbReference type="EMBL" id="BAAAOG010000006">
    <property type="protein sequence ID" value="GAA1964083.1"/>
    <property type="molecule type" value="Genomic_DNA"/>
</dbReference>
<evidence type="ECO:0000256" key="4">
    <source>
        <dbReference type="ARBA" id="ARBA00022989"/>
    </source>
</evidence>
<comment type="subcellular location">
    <subcellularLocation>
        <location evidence="7">Cell membrane</location>
        <topology evidence="7">Multi-pass membrane protein</topology>
    </subcellularLocation>
    <subcellularLocation>
        <location evidence="1">Membrane</location>
        <topology evidence="1">Multi-pass membrane protein</topology>
    </subcellularLocation>
</comment>
<keyword evidence="7" id="KW-1003">Cell membrane</keyword>
<comment type="function">
    <text evidence="7">Part of the twin-arginine translocation (Tat) system that transports large folded proteins containing a characteristic twin-arginine motif in their signal peptide across membranes. Together with TatB, TatC is part of a receptor directly interacting with Tat signal peptides.</text>
</comment>
<keyword evidence="3 7" id="KW-0653">Protein transport</keyword>
<dbReference type="Pfam" id="PF00902">
    <property type="entry name" value="TatC"/>
    <property type="match status" value="1"/>
</dbReference>
<accession>A0ABN2R5R3</accession>
<evidence type="ECO:0000256" key="5">
    <source>
        <dbReference type="ARBA" id="ARBA00023010"/>
    </source>
</evidence>
<keyword evidence="2 7" id="KW-0812">Transmembrane</keyword>
<evidence type="ECO:0000313" key="8">
    <source>
        <dbReference type="EMBL" id="GAA1964083.1"/>
    </source>
</evidence>
<keyword evidence="4 7" id="KW-1133">Transmembrane helix</keyword>
<sequence>MTLGQHLREFRRRMIWAVVGLLIGSVAGWFLSGFILEAMRAPIAALAEQQHRLAELNYDNITGAFDLRIRIALTIGIVLSSPVWLYQIWAFLVPALNRKELRYGLGFFLSAVPLFLAGCAAGALVVPHVVELLTSFAPSESSSLIEASQYFDFVLKLVLAIGIAFVLPVFLVLLNFVGVLSGRTIIRSWRIALLTIVVFAGIATPSADVISMFLLAIPMVVLYLAAAGIARIHDRRVARTAAALDTALGA</sequence>
<feature type="transmembrane region" description="Helical" evidence="7">
    <location>
        <begin position="188"/>
        <end position="204"/>
    </location>
</feature>
<proteinExistence type="inferred from homology"/>
<dbReference type="PRINTS" id="PR01840">
    <property type="entry name" value="TATCFAMILY"/>
</dbReference>
<evidence type="ECO:0000256" key="1">
    <source>
        <dbReference type="ARBA" id="ARBA00004141"/>
    </source>
</evidence>
<feature type="transmembrane region" description="Helical" evidence="7">
    <location>
        <begin position="210"/>
        <end position="230"/>
    </location>
</feature>
<feature type="transmembrane region" description="Helical" evidence="7">
    <location>
        <begin position="150"/>
        <end position="176"/>
    </location>
</feature>
<comment type="similarity">
    <text evidence="7">Belongs to the TatC family.</text>
</comment>
<gene>
    <name evidence="8" type="primary">tatC_2</name>
    <name evidence="7" type="synonym">tatC</name>
    <name evidence="8" type="ORF">GCM10009776_28580</name>
</gene>
<dbReference type="PANTHER" id="PTHR30371:SF0">
    <property type="entry name" value="SEC-INDEPENDENT PROTEIN TRANSLOCASE PROTEIN TATC, CHLOROPLASTIC-RELATED"/>
    <property type="match status" value="1"/>
</dbReference>
<comment type="caution">
    <text evidence="8">The sequence shown here is derived from an EMBL/GenBank/DDBJ whole genome shotgun (WGS) entry which is preliminary data.</text>
</comment>
<dbReference type="HAMAP" id="MF_00902">
    <property type="entry name" value="TatC"/>
    <property type="match status" value="1"/>
</dbReference>
<keyword evidence="9" id="KW-1185">Reference proteome</keyword>
<dbReference type="PANTHER" id="PTHR30371">
    <property type="entry name" value="SEC-INDEPENDENT PROTEIN TRANSLOCASE PROTEIN TATC"/>
    <property type="match status" value="1"/>
</dbReference>
<organism evidence="8 9">
    <name type="scientific">Microbacterium deminutum</name>
    <dbReference type="NCBI Taxonomy" id="344164"/>
    <lineage>
        <taxon>Bacteria</taxon>
        <taxon>Bacillati</taxon>
        <taxon>Actinomycetota</taxon>
        <taxon>Actinomycetes</taxon>
        <taxon>Micrococcales</taxon>
        <taxon>Microbacteriaceae</taxon>
        <taxon>Microbacterium</taxon>
    </lineage>
</organism>
<evidence type="ECO:0000256" key="3">
    <source>
        <dbReference type="ARBA" id="ARBA00022927"/>
    </source>
</evidence>
<evidence type="ECO:0000256" key="7">
    <source>
        <dbReference type="HAMAP-Rule" id="MF_00902"/>
    </source>
</evidence>
<protein>
    <recommendedName>
        <fullName evidence="7">Sec-independent protein translocase protein TatC</fullName>
    </recommendedName>
</protein>
<dbReference type="InterPro" id="IPR002033">
    <property type="entry name" value="TatC"/>
</dbReference>
<name>A0ABN2R5R3_9MICO</name>
<evidence type="ECO:0000256" key="2">
    <source>
        <dbReference type="ARBA" id="ARBA00022692"/>
    </source>
</evidence>
<evidence type="ECO:0000256" key="6">
    <source>
        <dbReference type="ARBA" id="ARBA00023136"/>
    </source>
</evidence>
<dbReference type="Proteomes" id="UP001499933">
    <property type="component" value="Unassembled WGS sequence"/>
</dbReference>
<dbReference type="RefSeq" id="WP_344095781.1">
    <property type="nucleotide sequence ID" value="NZ_BAAAOG010000006.1"/>
</dbReference>
<feature type="transmembrane region" description="Helical" evidence="7">
    <location>
        <begin position="105"/>
        <end position="130"/>
    </location>
</feature>
<dbReference type="NCBIfam" id="TIGR00945">
    <property type="entry name" value="tatC"/>
    <property type="match status" value="1"/>
</dbReference>
<comment type="subunit">
    <text evidence="7">The Tat system comprises two distinct complexes: a TatABC complex, containing multiple copies of TatA, TatB and TatC subunits, and a separate TatA complex, containing only TatA subunits. Substrates initially bind to the TatABC complex, which probably triggers association of the separate TatA complex to form the active translocon.</text>
</comment>
<keyword evidence="7" id="KW-0813">Transport</keyword>
<feature type="transmembrane region" description="Helical" evidence="7">
    <location>
        <begin position="71"/>
        <end position="93"/>
    </location>
</feature>